<protein>
    <submittedName>
        <fullName evidence="1">Imm49 family immunity protein</fullName>
    </submittedName>
</protein>
<dbReference type="RefSeq" id="WP_267542147.1">
    <property type="nucleotide sequence ID" value="NZ_JAPNKA010000001.1"/>
</dbReference>
<reference evidence="1 2" key="1">
    <citation type="submission" date="2022-11" db="EMBL/GenBank/DDBJ databases">
        <title>Minimal conservation of predation-associated metabolite biosynthetic gene clusters underscores biosynthetic potential of Myxococcota including descriptions for ten novel species: Archangium lansinium sp. nov., Myxococcus landrumus sp. nov., Nannocystis bai.</title>
        <authorList>
            <person name="Ahearne A."/>
            <person name="Stevens C."/>
            <person name="Phillips K."/>
        </authorList>
    </citation>
    <scope>NUCLEOTIDE SEQUENCE [LARGE SCALE GENOMIC DNA]</scope>
    <source>
        <strain evidence="1 2">MIWBW</strain>
    </source>
</reference>
<dbReference type="Pfam" id="PF15575">
    <property type="entry name" value="Imm49"/>
    <property type="match status" value="1"/>
</dbReference>
<gene>
    <name evidence="1" type="ORF">OV287_55215</name>
</gene>
<keyword evidence="2" id="KW-1185">Reference proteome</keyword>
<dbReference type="InterPro" id="IPR029074">
    <property type="entry name" value="Imm49"/>
</dbReference>
<proteinExistence type="predicted"/>
<sequence>MSSKFLQVFVSNARFDNAELLKAMASKASLQQVLTFCENYRIRGIGQFLLYGDAEGLHECLYKSGRAYLSLMGKLSESQLVTSRMAPFFDALAALDLDGAAEIARRSRRTWHQGMEYKEDFLYAHFLMGRFFLGETEARLQVLLEEYEQVLQGSEDVRLPLCHAFLKQDAEGVAQGLEQYLAAEKARQDRLLEREKISQERWATVAQVSVEGLGLLTLAAQAGLPLQREFPCVPSLARARRKPGLADDAWRDLDKG</sequence>
<organism evidence="1 2">
    <name type="scientific">Archangium lansingense</name>
    <dbReference type="NCBI Taxonomy" id="2995310"/>
    <lineage>
        <taxon>Bacteria</taxon>
        <taxon>Pseudomonadati</taxon>
        <taxon>Myxococcota</taxon>
        <taxon>Myxococcia</taxon>
        <taxon>Myxococcales</taxon>
        <taxon>Cystobacterineae</taxon>
        <taxon>Archangiaceae</taxon>
        <taxon>Archangium</taxon>
    </lineage>
</organism>
<dbReference type="Proteomes" id="UP001207654">
    <property type="component" value="Unassembled WGS sequence"/>
</dbReference>
<comment type="caution">
    <text evidence="1">The sequence shown here is derived from an EMBL/GenBank/DDBJ whole genome shotgun (WGS) entry which is preliminary data.</text>
</comment>
<evidence type="ECO:0000313" key="1">
    <source>
        <dbReference type="EMBL" id="MCY1083623.1"/>
    </source>
</evidence>
<evidence type="ECO:0000313" key="2">
    <source>
        <dbReference type="Proteomes" id="UP001207654"/>
    </source>
</evidence>
<accession>A0ABT4APL2</accession>
<name>A0ABT4APL2_9BACT</name>
<dbReference type="EMBL" id="JAPNKA010000001">
    <property type="protein sequence ID" value="MCY1083623.1"/>
    <property type="molecule type" value="Genomic_DNA"/>
</dbReference>